<feature type="region of interest" description="Disordered" evidence="1">
    <location>
        <begin position="1"/>
        <end position="38"/>
    </location>
</feature>
<reference evidence="2 3" key="1">
    <citation type="submission" date="2024-09" db="EMBL/GenBank/DDBJ databases">
        <authorList>
            <person name="Sun Q."/>
            <person name="Mori K."/>
        </authorList>
    </citation>
    <scope>NUCLEOTIDE SEQUENCE [LARGE SCALE GENOMIC DNA]</scope>
    <source>
        <strain evidence="2 3">CECT 8726</strain>
    </source>
</reference>
<evidence type="ECO:0000313" key="2">
    <source>
        <dbReference type="EMBL" id="MFB9231695.1"/>
    </source>
</evidence>
<proteinExistence type="predicted"/>
<gene>
    <name evidence="2" type="ORF">ACFFUT_07840</name>
</gene>
<sequence>LTLHLSKKTKVLRPPVETAGQSGRSSKEGVSQRSKPKQPLANTVWILSINLKRETFRQISIEIVEIKM</sequence>
<protein>
    <submittedName>
        <fullName evidence="2">Uncharacterized protein</fullName>
    </submittedName>
</protein>
<accession>A0ABV5JEZ7</accession>
<evidence type="ECO:0000256" key="1">
    <source>
        <dbReference type="SAM" id="MobiDB-lite"/>
    </source>
</evidence>
<organism evidence="2 3">
    <name type="scientific">Pseudohalocynthiibacter aestuariivivens</name>
    <dbReference type="NCBI Taxonomy" id="1591409"/>
    <lineage>
        <taxon>Bacteria</taxon>
        <taxon>Pseudomonadati</taxon>
        <taxon>Pseudomonadota</taxon>
        <taxon>Alphaproteobacteria</taxon>
        <taxon>Rhodobacterales</taxon>
        <taxon>Paracoccaceae</taxon>
        <taxon>Pseudohalocynthiibacter</taxon>
    </lineage>
</organism>
<comment type="caution">
    <text evidence="2">The sequence shown here is derived from an EMBL/GenBank/DDBJ whole genome shotgun (WGS) entry which is preliminary data.</text>
</comment>
<keyword evidence="3" id="KW-1185">Reference proteome</keyword>
<feature type="compositionally biased region" description="Polar residues" evidence="1">
    <location>
        <begin position="19"/>
        <end position="33"/>
    </location>
</feature>
<feature type="non-terminal residue" evidence="2">
    <location>
        <position position="1"/>
    </location>
</feature>
<name>A0ABV5JEZ7_9RHOB</name>
<evidence type="ECO:0000313" key="3">
    <source>
        <dbReference type="Proteomes" id="UP001589683"/>
    </source>
</evidence>
<dbReference type="RefSeq" id="WP_377608627.1">
    <property type="nucleotide sequence ID" value="NZ_JBHMEA010000024.1"/>
</dbReference>
<dbReference type="Proteomes" id="UP001589683">
    <property type="component" value="Unassembled WGS sequence"/>
</dbReference>
<dbReference type="EMBL" id="JBHMEA010000024">
    <property type="protein sequence ID" value="MFB9231695.1"/>
    <property type="molecule type" value="Genomic_DNA"/>
</dbReference>
<feature type="compositionally biased region" description="Basic residues" evidence="1">
    <location>
        <begin position="1"/>
        <end position="11"/>
    </location>
</feature>